<evidence type="ECO:0000313" key="2">
    <source>
        <dbReference type="Proteomes" id="UP001165065"/>
    </source>
</evidence>
<comment type="caution">
    <text evidence="1">The sequence shown here is derived from an EMBL/GenBank/DDBJ whole genome shotgun (WGS) entry which is preliminary data.</text>
</comment>
<dbReference type="OrthoDB" id="190995at2759"/>
<evidence type="ECO:0000313" key="1">
    <source>
        <dbReference type="EMBL" id="GMI43537.1"/>
    </source>
</evidence>
<reference evidence="2" key="1">
    <citation type="journal article" date="2023" name="Commun. Biol.">
        <title>Genome analysis of Parmales, the sister group of diatoms, reveals the evolutionary specialization of diatoms from phago-mixotrophs to photoautotrophs.</title>
        <authorList>
            <person name="Ban H."/>
            <person name="Sato S."/>
            <person name="Yoshikawa S."/>
            <person name="Yamada K."/>
            <person name="Nakamura Y."/>
            <person name="Ichinomiya M."/>
            <person name="Sato N."/>
            <person name="Blanc-Mathieu R."/>
            <person name="Endo H."/>
            <person name="Kuwata A."/>
            <person name="Ogata H."/>
        </authorList>
    </citation>
    <scope>NUCLEOTIDE SEQUENCE [LARGE SCALE GENOMIC DNA]</scope>
</reference>
<gene>
    <name evidence="1" type="ORF">TrCOL_g2382</name>
</gene>
<dbReference type="Proteomes" id="UP001165065">
    <property type="component" value="Unassembled WGS sequence"/>
</dbReference>
<accession>A0A9W7GEW6</accession>
<proteinExistence type="predicted"/>
<dbReference type="AlphaFoldDB" id="A0A9W7GEW6"/>
<dbReference type="EMBL" id="BRYA01001455">
    <property type="protein sequence ID" value="GMI43537.1"/>
    <property type="molecule type" value="Genomic_DNA"/>
</dbReference>
<keyword evidence="2" id="KW-1185">Reference proteome</keyword>
<protein>
    <submittedName>
        <fullName evidence="1">Uncharacterized protein</fullName>
    </submittedName>
</protein>
<organism evidence="1 2">
    <name type="scientific">Triparma columacea</name>
    <dbReference type="NCBI Taxonomy" id="722753"/>
    <lineage>
        <taxon>Eukaryota</taxon>
        <taxon>Sar</taxon>
        <taxon>Stramenopiles</taxon>
        <taxon>Ochrophyta</taxon>
        <taxon>Bolidophyceae</taxon>
        <taxon>Parmales</taxon>
        <taxon>Triparmaceae</taxon>
        <taxon>Triparma</taxon>
    </lineage>
</organism>
<name>A0A9W7GEW6_9STRA</name>
<sequence>MTNKGNDASMLSFRKKKEISSYTKFQFAIHPSVDMGKAIEGIKRRVSKLLMEDSLLNIDPSTKTYTRRTLSDIIHPYNPTSSTPNFNYVAFSSVNTSVPVHFYLSSSSHSVFCFIDHCIADGLTMYNEVVAPIIDNPRFKLAKRPVYAPVLTEMHQLYVVGRMAHLYGRALLLREQPLERLSKEQQWAAFHKIKLGQVKEVKNRLNVPVAAVIMSVLIKHLASSLSKLDKSSLKICLSYAFENEASFNNYSFIIIDVKESMTIEKMSVYISKQLMGRRHEINTMYHLLQLPSGSSKVQSVVQQTICDAYIAMTMVPEGDDEGPRNVMSWMKNEHYSISTGINMTAVSIAGEVHISTKVGLKQVKRETFEEDIFLM</sequence>